<feature type="transmembrane region" description="Helical" evidence="2">
    <location>
        <begin position="262"/>
        <end position="288"/>
    </location>
</feature>
<keyword evidence="2" id="KW-0812">Transmembrane</keyword>
<feature type="transmembrane region" description="Helical" evidence="2">
    <location>
        <begin position="92"/>
        <end position="109"/>
    </location>
</feature>
<protein>
    <submittedName>
        <fullName evidence="4">Membrane protein YcfT</fullName>
    </submittedName>
</protein>
<evidence type="ECO:0000313" key="5">
    <source>
        <dbReference type="Proteomes" id="UP001180840"/>
    </source>
</evidence>
<dbReference type="PANTHER" id="PTHR37312:SF1">
    <property type="entry name" value="MEMBRANE-BOUND ACYLTRANSFERASE YKRP-RELATED"/>
    <property type="match status" value="1"/>
</dbReference>
<feature type="transmembrane region" description="Helical" evidence="2">
    <location>
        <begin position="27"/>
        <end position="45"/>
    </location>
</feature>
<evidence type="ECO:0000313" key="4">
    <source>
        <dbReference type="EMBL" id="MDR7329758.1"/>
    </source>
</evidence>
<feature type="transmembrane region" description="Helical" evidence="2">
    <location>
        <begin position="215"/>
        <end position="233"/>
    </location>
</feature>
<dbReference type="Pfam" id="PF01757">
    <property type="entry name" value="Acyl_transf_3"/>
    <property type="match status" value="1"/>
</dbReference>
<feature type="transmembrane region" description="Helical" evidence="2">
    <location>
        <begin position="65"/>
        <end position="85"/>
    </location>
</feature>
<feature type="compositionally biased region" description="Basic and acidic residues" evidence="1">
    <location>
        <begin position="385"/>
        <end position="395"/>
    </location>
</feature>
<feature type="region of interest" description="Disordered" evidence="1">
    <location>
        <begin position="375"/>
        <end position="395"/>
    </location>
</feature>
<dbReference type="PANTHER" id="PTHR37312">
    <property type="entry name" value="MEMBRANE-BOUND ACYLTRANSFERASE YKRP-RELATED"/>
    <property type="match status" value="1"/>
</dbReference>
<feature type="domain" description="Acyltransferase 3" evidence="3">
    <location>
        <begin position="23"/>
        <end position="350"/>
    </location>
</feature>
<dbReference type="InterPro" id="IPR052734">
    <property type="entry name" value="Nod_factor_acetyltransferase"/>
</dbReference>
<feature type="transmembrane region" description="Helical" evidence="2">
    <location>
        <begin position="182"/>
        <end position="203"/>
    </location>
</feature>
<organism evidence="4 5">
    <name type="scientific">Corynebacterium guangdongense</name>
    <dbReference type="NCBI Taxonomy" id="1783348"/>
    <lineage>
        <taxon>Bacteria</taxon>
        <taxon>Bacillati</taxon>
        <taxon>Actinomycetota</taxon>
        <taxon>Actinomycetes</taxon>
        <taxon>Mycobacteriales</taxon>
        <taxon>Corynebacteriaceae</taxon>
        <taxon>Corynebacterium</taxon>
    </lineage>
</organism>
<proteinExistence type="predicted"/>
<reference evidence="4" key="1">
    <citation type="submission" date="2023-07" db="EMBL/GenBank/DDBJ databases">
        <title>Sequencing the genomes of 1000 actinobacteria strains.</title>
        <authorList>
            <person name="Klenk H.-P."/>
        </authorList>
    </citation>
    <scope>NUCLEOTIDE SEQUENCE</scope>
    <source>
        <strain evidence="4">DSM 107476</strain>
    </source>
</reference>
<sequence>MSGTVSGAMSGAAAATPPRRRLDWPDIARGISILGVILLHVSLAVPGGMDTRAAEFNAVLDPLRMPLFFLVSGFFATKVLRFGFLELVTRRLWFFLVPYVIWVPVELFLKAKEYQAVFDRELPPLSHYVSHVVTGTNMAWFLYALVLFNVILWLTRRMPWWGALIVSLLPVLVLPLHDDFHIVGKAVLYLPIFMMGAHLRGPVGSFAATALTPSRLIFSGLTYLAGLGLLFGWNRLADSGAVISLPWPFGLADSVGAPELRLVVLLLVQSLMLAMAITVTVVIARVVWLAEPLKFFGRHTLVLYLGHPIALILGYHRLQYELQLTIARHAEHWLNDTAFWMAYAFAVCLAGGLVFWVITKTPVLKWSLTPPQLPHSTLTAPQPETLRDRQHEPSP</sequence>
<evidence type="ECO:0000256" key="1">
    <source>
        <dbReference type="SAM" id="MobiDB-lite"/>
    </source>
</evidence>
<dbReference type="InterPro" id="IPR002656">
    <property type="entry name" value="Acyl_transf_3_dom"/>
</dbReference>
<keyword evidence="2" id="KW-1133">Transmembrane helix</keyword>
<dbReference type="Proteomes" id="UP001180840">
    <property type="component" value="Unassembled WGS sequence"/>
</dbReference>
<dbReference type="RefSeq" id="WP_290194821.1">
    <property type="nucleotide sequence ID" value="NZ_CP047654.1"/>
</dbReference>
<evidence type="ECO:0000259" key="3">
    <source>
        <dbReference type="Pfam" id="PF01757"/>
    </source>
</evidence>
<keyword evidence="5" id="KW-1185">Reference proteome</keyword>
<feature type="transmembrane region" description="Helical" evidence="2">
    <location>
        <begin position="129"/>
        <end position="152"/>
    </location>
</feature>
<accession>A0ABU1ZZF0</accession>
<gene>
    <name evidence="4" type="ORF">J2S39_001434</name>
</gene>
<keyword evidence="2" id="KW-0472">Membrane</keyword>
<feature type="transmembrane region" description="Helical" evidence="2">
    <location>
        <begin position="300"/>
        <end position="318"/>
    </location>
</feature>
<dbReference type="EMBL" id="JAVDXZ010000001">
    <property type="protein sequence ID" value="MDR7329758.1"/>
    <property type="molecule type" value="Genomic_DNA"/>
</dbReference>
<feature type="transmembrane region" description="Helical" evidence="2">
    <location>
        <begin position="159"/>
        <end position="176"/>
    </location>
</feature>
<feature type="transmembrane region" description="Helical" evidence="2">
    <location>
        <begin position="338"/>
        <end position="358"/>
    </location>
</feature>
<evidence type="ECO:0000256" key="2">
    <source>
        <dbReference type="SAM" id="Phobius"/>
    </source>
</evidence>
<comment type="caution">
    <text evidence="4">The sequence shown here is derived from an EMBL/GenBank/DDBJ whole genome shotgun (WGS) entry which is preliminary data.</text>
</comment>
<name>A0ABU1ZZF0_9CORY</name>